<dbReference type="Proteomes" id="UP000784294">
    <property type="component" value="Unassembled WGS sequence"/>
</dbReference>
<name>A0A3S5B192_9PLAT</name>
<accession>A0A3S5B192</accession>
<evidence type="ECO:0000313" key="3">
    <source>
        <dbReference type="Proteomes" id="UP000784294"/>
    </source>
</evidence>
<feature type="compositionally biased region" description="Basic and acidic residues" evidence="1">
    <location>
        <begin position="7"/>
        <end position="17"/>
    </location>
</feature>
<evidence type="ECO:0000256" key="1">
    <source>
        <dbReference type="SAM" id="MobiDB-lite"/>
    </source>
</evidence>
<sequence>MFSGSADVHHMMTERSARSHRGRRTVSRGFLRTFQKTKFQGDPPVISGEANLRIPSARLLKPTKCYAFIKHDM</sequence>
<evidence type="ECO:0000313" key="2">
    <source>
        <dbReference type="EMBL" id="VEL30725.1"/>
    </source>
</evidence>
<dbReference type="EMBL" id="CAAALY010114911">
    <property type="protein sequence ID" value="VEL30725.1"/>
    <property type="molecule type" value="Genomic_DNA"/>
</dbReference>
<organism evidence="2 3">
    <name type="scientific">Protopolystoma xenopodis</name>
    <dbReference type="NCBI Taxonomy" id="117903"/>
    <lineage>
        <taxon>Eukaryota</taxon>
        <taxon>Metazoa</taxon>
        <taxon>Spiralia</taxon>
        <taxon>Lophotrochozoa</taxon>
        <taxon>Platyhelminthes</taxon>
        <taxon>Monogenea</taxon>
        <taxon>Polyopisthocotylea</taxon>
        <taxon>Polystomatidea</taxon>
        <taxon>Polystomatidae</taxon>
        <taxon>Protopolystoma</taxon>
    </lineage>
</organism>
<dbReference type="AlphaFoldDB" id="A0A3S5B192"/>
<gene>
    <name evidence="2" type="ORF">PXEA_LOCUS24165</name>
</gene>
<proteinExistence type="predicted"/>
<reference evidence="2" key="1">
    <citation type="submission" date="2018-11" db="EMBL/GenBank/DDBJ databases">
        <authorList>
            <consortium name="Pathogen Informatics"/>
        </authorList>
    </citation>
    <scope>NUCLEOTIDE SEQUENCE</scope>
</reference>
<keyword evidence="3" id="KW-1185">Reference proteome</keyword>
<comment type="caution">
    <text evidence="2">The sequence shown here is derived from an EMBL/GenBank/DDBJ whole genome shotgun (WGS) entry which is preliminary data.</text>
</comment>
<protein>
    <submittedName>
        <fullName evidence="2">Uncharacterized protein</fullName>
    </submittedName>
</protein>
<feature type="region of interest" description="Disordered" evidence="1">
    <location>
        <begin position="1"/>
        <end position="32"/>
    </location>
</feature>